<feature type="domain" description="Transcription factor zinc-finger" evidence="2">
    <location>
        <begin position="61"/>
        <end position="100"/>
    </location>
</feature>
<keyword evidence="4" id="KW-1185">Reference proteome</keyword>
<sequence length="172" mass="18303">MHHACPRHALALMRHRIDAADTWRCETCDGLWLPGTVVATVVGNAPRWPARAATDATALCCPDDGTSLRAVDADGIELDLCARCHGLWLDRGELAHILRRARGEDDPAERLAEALLDELESGSADAIDRVATRPARRPGRDTGGETDGADVSDVAGDALSAVLEFIADVFGA</sequence>
<dbReference type="Proteomes" id="UP000521199">
    <property type="component" value="Unassembled WGS sequence"/>
</dbReference>
<name>A0A7W8D5Q9_9GAMM</name>
<protein>
    <submittedName>
        <fullName evidence="3">Zn-finger nucleic acid-binding protein</fullName>
    </submittedName>
</protein>
<accession>A0A7W8D5Q9</accession>
<dbReference type="EMBL" id="JACHHP010000003">
    <property type="protein sequence ID" value="MBB5208406.1"/>
    <property type="molecule type" value="Genomic_DNA"/>
</dbReference>
<dbReference type="RefSeq" id="WP_183960938.1">
    <property type="nucleotide sequence ID" value="NZ_JACHHP010000003.1"/>
</dbReference>
<dbReference type="InterPro" id="IPR027392">
    <property type="entry name" value="TF_Znf"/>
</dbReference>
<dbReference type="AlphaFoldDB" id="A0A7W8D5Q9"/>
<reference evidence="3 4" key="1">
    <citation type="submission" date="2020-08" db="EMBL/GenBank/DDBJ databases">
        <title>Genomic Encyclopedia of Type Strains, Phase IV (KMG-IV): sequencing the most valuable type-strain genomes for metagenomic binning, comparative biology and taxonomic classification.</title>
        <authorList>
            <person name="Goeker M."/>
        </authorList>
    </citation>
    <scope>NUCLEOTIDE SEQUENCE [LARGE SCALE GENOMIC DNA]</scope>
    <source>
        <strain evidence="3 4">DSM 24163</strain>
    </source>
</reference>
<gene>
    <name evidence="3" type="ORF">HNQ52_001948</name>
</gene>
<comment type="caution">
    <text evidence="3">The sequence shown here is derived from an EMBL/GenBank/DDBJ whole genome shotgun (WGS) entry which is preliminary data.</text>
</comment>
<dbReference type="Pfam" id="PF13453">
    <property type="entry name" value="Zn_ribbon_TFIIB"/>
    <property type="match status" value="1"/>
</dbReference>
<organism evidence="3 4">
    <name type="scientific">Chiayiivirga flava</name>
    <dbReference type="NCBI Taxonomy" id="659595"/>
    <lineage>
        <taxon>Bacteria</taxon>
        <taxon>Pseudomonadati</taxon>
        <taxon>Pseudomonadota</taxon>
        <taxon>Gammaproteobacteria</taxon>
        <taxon>Lysobacterales</taxon>
        <taxon>Lysobacteraceae</taxon>
        <taxon>Chiayiivirga</taxon>
    </lineage>
</organism>
<proteinExistence type="predicted"/>
<evidence type="ECO:0000259" key="2">
    <source>
        <dbReference type="Pfam" id="PF13453"/>
    </source>
</evidence>
<feature type="region of interest" description="Disordered" evidence="1">
    <location>
        <begin position="127"/>
        <end position="151"/>
    </location>
</feature>
<evidence type="ECO:0000313" key="3">
    <source>
        <dbReference type="EMBL" id="MBB5208406.1"/>
    </source>
</evidence>
<evidence type="ECO:0000313" key="4">
    <source>
        <dbReference type="Proteomes" id="UP000521199"/>
    </source>
</evidence>
<evidence type="ECO:0000256" key="1">
    <source>
        <dbReference type="SAM" id="MobiDB-lite"/>
    </source>
</evidence>